<proteinExistence type="predicted"/>
<comment type="caution">
    <text evidence="1">The sequence shown here is derived from an EMBL/GenBank/DDBJ whole genome shotgun (WGS) entry which is preliminary data.</text>
</comment>
<name>A0AA38XF58_9EURO</name>
<reference evidence="1" key="1">
    <citation type="submission" date="2022-10" db="EMBL/GenBank/DDBJ databases">
        <title>Culturing micro-colonial fungi from biological soil crusts in the Mojave desert and describing Neophaeococcomyces mojavensis, and introducing the new genera and species Taxawa tesnikishii.</title>
        <authorList>
            <person name="Kurbessoian T."/>
            <person name="Stajich J.E."/>
        </authorList>
    </citation>
    <scope>NUCLEOTIDE SEQUENCE</scope>
    <source>
        <strain evidence="1">TK_41</strain>
    </source>
</reference>
<gene>
    <name evidence="1" type="ORF">H2200_003581</name>
</gene>
<dbReference type="InterPro" id="IPR038883">
    <property type="entry name" value="AN11006-like"/>
</dbReference>
<dbReference type="PANTHER" id="PTHR42085">
    <property type="entry name" value="F-BOX DOMAIN-CONTAINING PROTEIN"/>
    <property type="match status" value="1"/>
</dbReference>
<evidence type="ECO:0000313" key="2">
    <source>
        <dbReference type="Proteomes" id="UP001172673"/>
    </source>
</evidence>
<dbReference type="Proteomes" id="UP001172673">
    <property type="component" value="Unassembled WGS sequence"/>
</dbReference>
<organism evidence="1 2">
    <name type="scientific">Cladophialophora chaetospira</name>
    <dbReference type="NCBI Taxonomy" id="386627"/>
    <lineage>
        <taxon>Eukaryota</taxon>
        <taxon>Fungi</taxon>
        <taxon>Dikarya</taxon>
        <taxon>Ascomycota</taxon>
        <taxon>Pezizomycotina</taxon>
        <taxon>Eurotiomycetes</taxon>
        <taxon>Chaetothyriomycetidae</taxon>
        <taxon>Chaetothyriales</taxon>
        <taxon>Herpotrichiellaceae</taxon>
        <taxon>Cladophialophora</taxon>
    </lineage>
</organism>
<protein>
    <submittedName>
        <fullName evidence="1">Uncharacterized protein</fullName>
    </submittedName>
</protein>
<dbReference type="EMBL" id="JAPDRK010000005">
    <property type="protein sequence ID" value="KAJ9611986.1"/>
    <property type="molecule type" value="Genomic_DNA"/>
</dbReference>
<keyword evidence="2" id="KW-1185">Reference proteome</keyword>
<accession>A0AA38XF58</accession>
<dbReference type="PANTHER" id="PTHR42085:SF1">
    <property type="entry name" value="F-BOX DOMAIN-CONTAINING PROTEIN"/>
    <property type="match status" value="1"/>
</dbReference>
<evidence type="ECO:0000313" key="1">
    <source>
        <dbReference type="EMBL" id="KAJ9611986.1"/>
    </source>
</evidence>
<sequence length="288" mass="33338">MATTTEVEGEHSPVQYRGLLDLPPEVRYQIYRQLFCHKPSPITLGFQDYFTKWASFSLSDEPQEPTFYTSLFRVNKAISRDTLEFAYSSNSFRFDKDIETFSKLSPIALASIKILRVYKNAWLNGSYATLFWKTLNESCPRLELLVVEAPSHVLLRAIPYMKDFMASMPRGPSRPRLILDLTVLDRHFSFDFPDREYQSALQDLHEDVADGGERSTRQQYEYVMRLPRHVREIRFILDVGPGAFRALEETLKASTNLCFVEDDIAPLAGDCIEGRGKRHCFAWREDIV</sequence>
<dbReference type="AlphaFoldDB" id="A0AA38XF58"/>